<reference evidence="3 4" key="1">
    <citation type="submission" date="2016-10" db="EMBL/GenBank/DDBJ databases">
        <authorList>
            <person name="de Groot N.N."/>
        </authorList>
    </citation>
    <scope>NUCLEOTIDE SEQUENCE [LARGE SCALE GENOMIC DNA]</scope>
    <source>
        <strain evidence="3 4">DSM 25584</strain>
    </source>
</reference>
<evidence type="ECO:0000259" key="2">
    <source>
        <dbReference type="Pfam" id="PF00275"/>
    </source>
</evidence>
<accession>A0A1G7V0E7</accession>
<evidence type="ECO:0000256" key="1">
    <source>
        <dbReference type="ARBA" id="ARBA00022679"/>
    </source>
</evidence>
<dbReference type="SUPFAM" id="SSF55205">
    <property type="entry name" value="EPT/RTPC-like"/>
    <property type="match status" value="1"/>
</dbReference>
<sequence length="48" mass="4869">HRIAMSFLVLGLASRHGTAIDDAGAIATSFPGFAELMQRARAGIAAAG</sequence>
<dbReference type="EMBL" id="FNCE01000019">
    <property type="protein sequence ID" value="SDG52971.1"/>
    <property type="molecule type" value="Genomic_DNA"/>
</dbReference>
<organism evidence="3 4">
    <name type="scientific">Limimonas halophila</name>
    <dbReference type="NCBI Taxonomy" id="1082479"/>
    <lineage>
        <taxon>Bacteria</taxon>
        <taxon>Pseudomonadati</taxon>
        <taxon>Pseudomonadota</taxon>
        <taxon>Alphaproteobacteria</taxon>
        <taxon>Rhodospirillales</taxon>
        <taxon>Rhodovibrionaceae</taxon>
        <taxon>Limimonas</taxon>
    </lineage>
</organism>
<evidence type="ECO:0000313" key="4">
    <source>
        <dbReference type="Proteomes" id="UP000199415"/>
    </source>
</evidence>
<proteinExistence type="predicted"/>
<keyword evidence="1 3" id="KW-0808">Transferase</keyword>
<feature type="domain" description="Enolpyruvate transferase" evidence="2">
    <location>
        <begin position="1"/>
        <end position="35"/>
    </location>
</feature>
<dbReference type="InterPro" id="IPR013792">
    <property type="entry name" value="RNA3'P_cycl/enolpyr_Trfase_a/b"/>
</dbReference>
<protein>
    <submittedName>
        <fullName evidence="3">3-phosphoshikimate 1-carboxyvinyltransferase</fullName>
    </submittedName>
</protein>
<name>A0A1G7V0E7_9PROT</name>
<dbReference type="Pfam" id="PF00275">
    <property type="entry name" value="EPSP_synthase"/>
    <property type="match status" value="1"/>
</dbReference>
<feature type="non-terminal residue" evidence="3">
    <location>
        <position position="1"/>
    </location>
</feature>
<dbReference type="GO" id="GO:0016765">
    <property type="term" value="F:transferase activity, transferring alkyl or aryl (other than methyl) groups"/>
    <property type="evidence" value="ECO:0007669"/>
    <property type="project" value="InterPro"/>
</dbReference>
<dbReference type="InterPro" id="IPR036968">
    <property type="entry name" value="Enolpyruvate_Tfrase_sf"/>
</dbReference>
<keyword evidence="4" id="KW-1185">Reference proteome</keyword>
<dbReference type="InterPro" id="IPR001986">
    <property type="entry name" value="Enolpyruvate_Tfrase_dom"/>
</dbReference>
<evidence type="ECO:0000313" key="3">
    <source>
        <dbReference type="EMBL" id="SDG52971.1"/>
    </source>
</evidence>
<gene>
    <name evidence="3" type="ORF">SAMN05216241_1191</name>
</gene>
<dbReference type="AlphaFoldDB" id="A0A1G7V0E7"/>
<dbReference type="Proteomes" id="UP000199415">
    <property type="component" value="Unassembled WGS sequence"/>
</dbReference>
<dbReference type="Gene3D" id="3.65.10.10">
    <property type="entry name" value="Enolpyruvate transferase domain"/>
    <property type="match status" value="1"/>
</dbReference>